<name>A0AAV7U5E4_PLEWA</name>
<proteinExistence type="predicted"/>
<gene>
    <name evidence="2" type="ORF">NDU88_001030</name>
</gene>
<feature type="compositionally biased region" description="Polar residues" evidence="1">
    <location>
        <begin position="125"/>
        <end position="138"/>
    </location>
</feature>
<sequence length="138" mass="14212">MRLPASADAALAKSTTSTAATGPASHPCPWRRRGSGVSAHGGQTTHNKTEIIQSGSAVPFQVPEAPLRILRHGGDCEGCSPGTQHLLSSVPTAATSAGHTSAAAFPGRIGRPSRDTHTHRRTCVSRGTCTESTTSPLH</sequence>
<accession>A0AAV7U5E4</accession>
<feature type="compositionally biased region" description="Low complexity" evidence="1">
    <location>
        <begin position="1"/>
        <end position="25"/>
    </location>
</feature>
<dbReference type="Proteomes" id="UP001066276">
    <property type="component" value="Chromosome 3_1"/>
</dbReference>
<organism evidence="2 3">
    <name type="scientific">Pleurodeles waltl</name>
    <name type="common">Iberian ribbed newt</name>
    <dbReference type="NCBI Taxonomy" id="8319"/>
    <lineage>
        <taxon>Eukaryota</taxon>
        <taxon>Metazoa</taxon>
        <taxon>Chordata</taxon>
        <taxon>Craniata</taxon>
        <taxon>Vertebrata</taxon>
        <taxon>Euteleostomi</taxon>
        <taxon>Amphibia</taxon>
        <taxon>Batrachia</taxon>
        <taxon>Caudata</taxon>
        <taxon>Salamandroidea</taxon>
        <taxon>Salamandridae</taxon>
        <taxon>Pleurodelinae</taxon>
        <taxon>Pleurodeles</taxon>
    </lineage>
</organism>
<protein>
    <submittedName>
        <fullName evidence="2">Uncharacterized protein</fullName>
    </submittedName>
</protein>
<reference evidence="2" key="1">
    <citation type="journal article" date="2022" name="bioRxiv">
        <title>Sequencing and chromosome-scale assembly of the giantPleurodeles waltlgenome.</title>
        <authorList>
            <person name="Brown T."/>
            <person name="Elewa A."/>
            <person name="Iarovenko S."/>
            <person name="Subramanian E."/>
            <person name="Araus A.J."/>
            <person name="Petzold A."/>
            <person name="Susuki M."/>
            <person name="Suzuki K.-i.T."/>
            <person name="Hayashi T."/>
            <person name="Toyoda A."/>
            <person name="Oliveira C."/>
            <person name="Osipova E."/>
            <person name="Leigh N.D."/>
            <person name="Simon A."/>
            <person name="Yun M.H."/>
        </authorList>
    </citation>
    <scope>NUCLEOTIDE SEQUENCE</scope>
    <source>
        <strain evidence="2">20211129_DDA</strain>
        <tissue evidence="2">Liver</tissue>
    </source>
</reference>
<dbReference type="AlphaFoldDB" id="A0AAV7U5E4"/>
<keyword evidence="3" id="KW-1185">Reference proteome</keyword>
<feature type="compositionally biased region" description="Low complexity" evidence="1">
    <location>
        <begin position="92"/>
        <end position="104"/>
    </location>
</feature>
<evidence type="ECO:0000313" key="2">
    <source>
        <dbReference type="EMBL" id="KAJ1184222.1"/>
    </source>
</evidence>
<feature type="region of interest" description="Disordered" evidence="1">
    <location>
        <begin position="92"/>
        <end position="138"/>
    </location>
</feature>
<evidence type="ECO:0000313" key="3">
    <source>
        <dbReference type="Proteomes" id="UP001066276"/>
    </source>
</evidence>
<feature type="region of interest" description="Disordered" evidence="1">
    <location>
        <begin position="1"/>
        <end position="44"/>
    </location>
</feature>
<dbReference type="EMBL" id="JANPWB010000005">
    <property type="protein sequence ID" value="KAJ1184222.1"/>
    <property type="molecule type" value="Genomic_DNA"/>
</dbReference>
<comment type="caution">
    <text evidence="2">The sequence shown here is derived from an EMBL/GenBank/DDBJ whole genome shotgun (WGS) entry which is preliminary data.</text>
</comment>
<evidence type="ECO:0000256" key="1">
    <source>
        <dbReference type="SAM" id="MobiDB-lite"/>
    </source>
</evidence>